<dbReference type="AlphaFoldDB" id="A0A2K3E2T3"/>
<evidence type="ECO:0000256" key="7">
    <source>
        <dbReference type="ARBA" id="ARBA00022840"/>
    </source>
</evidence>
<keyword evidence="4" id="KW-0548">Nucleotidyltransferase</keyword>
<dbReference type="STRING" id="3055.A0A2K3E2T3"/>
<dbReference type="Pfam" id="PF02696">
    <property type="entry name" value="SelO"/>
    <property type="match status" value="1"/>
</dbReference>
<organism evidence="10 11">
    <name type="scientific">Chlamydomonas reinhardtii</name>
    <name type="common">Chlamydomonas smithii</name>
    <dbReference type="NCBI Taxonomy" id="3055"/>
    <lineage>
        <taxon>Eukaryota</taxon>
        <taxon>Viridiplantae</taxon>
        <taxon>Chlorophyta</taxon>
        <taxon>core chlorophytes</taxon>
        <taxon>Chlorophyceae</taxon>
        <taxon>CS clade</taxon>
        <taxon>Chlamydomonadales</taxon>
        <taxon>Chlamydomonadaceae</taxon>
        <taxon>Chlamydomonas</taxon>
    </lineage>
</organism>
<comment type="similarity">
    <text evidence="2">Belongs to the SELO family.</text>
</comment>
<comment type="cofactor">
    <cofactor evidence="1">
        <name>Mg(2+)</name>
        <dbReference type="ChEBI" id="CHEBI:18420"/>
    </cofactor>
</comment>
<dbReference type="GeneID" id="5725505"/>
<dbReference type="GO" id="GO:0046872">
    <property type="term" value="F:metal ion binding"/>
    <property type="evidence" value="ECO:0007669"/>
    <property type="project" value="UniProtKB-KW"/>
</dbReference>
<proteinExistence type="inferred from homology"/>
<keyword evidence="6" id="KW-0547">Nucleotide-binding</keyword>
<dbReference type="GO" id="GO:0016779">
    <property type="term" value="F:nucleotidyltransferase activity"/>
    <property type="evidence" value="ECO:0007669"/>
    <property type="project" value="UniProtKB-KW"/>
</dbReference>
<evidence type="ECO:0000256" key="6">
    <source>
        <dbReference type="ARBA" id="ARBA00022741"/>
    </source>
</evidence>
<dbReference type="PANTHER" id="PTHR12153">
    <property type="entry name" value="SELENOPROTEIN O"/>
    <property type="match status" value="1"/>
</dbReference>
<evidence type="ECO:0000256" key="2">
    <source>
        <dbReference type="ARBA" id="ARBA00009747"/>
    </source>
</evidence>
<protein>
    <recommendedName>
        <fullName evidence="9">Selenoprotein O</fullName>
    </recommendedName>
</protein>
<keyword evidence="7" id="KW-0067">ATP-binding</keyword>
<dbReference type="OMA" id="ICRWNCE"/>
<reference evidence="10 11" key="1">
    <citation type="journal article" date="2007" name="Science">
        <title>The Chlamydomonas genome reveals the evolution of key animal and plant functions.</title>
        <authorList>
            <person name="Merchant S.S."/>
            <person name="Prochnik S.E."/>
            <person name="Vallon O."/>
            <person name="Harris E.H."/>
            <person name="Karpowicz S.J."/>
            <person name="Witman G.B."/>
            <person name="Terry A."/>
            <person name="Salamov A."/>
            <person name="Fritz-Laylin L.K."/>
            <person name="Marechal-Drouard L."/>
            <person name="Marshall W.F."/>
            <person name="Qu L.H."/>
            <person name="Nelson D.R."/>
            <person name="Sanderfoot A.A."/>
            <person name="Spalding M.H."/>
            <person name="Kapitonov V.V."/>
            <person name="Ren Q."/>
            <person name="Ferris P."/>
            <person name="Lindquist E."/>
            <person name="Shapiro H."/>
            <person name="Lucas S.M."/>
            <person name="Grimwood J."/>
            <person name="Schmutz J."/>
            <person name="Cardol P."/>
            <person name="Cerutti H."/>
            <person name="Chanfreau G."/>
            <person name="Chen C.L."/>
            <person name="Cognat V."/>
            <person name="Croft M.T."/>
            <person name="Dent R."/>
            <person name="Dutcher S."/>
            <person name="Fernandez E."/>
            <person name="Fukuzawa H."/>
            <person name="Gonzalez-Ballester D."/>
            <person name="Gonzalez-Halphen D."/>
            <person name="Hallmann A."/>
            <person name="Hanikenne M."/>
            <person name="Hippler M."/>
            <person name="Inwood W."/>
            <person name="Jabbari K."/>
            <person name="Kalanon M."/>
            <person name="Kuras R."/>
            <person name="Lefebvre P.A."/>
            <person name="Lemaire S.D."/>
            <person name="Lobanov A.V."/>
            <person name="Lohr M."/>
            <person name="Manuell A."/>
            <person name="Meier I."/>
            <person name="Mets L."/>
            <person name="Mittag M."/>
            <person name="Mittelmeier T."/>
            <person name="Moroney J.V."/>
            <person name="Moseley J."/>
            <person name="Napoli C."/>
            <person name="Nedelcu A.M."/>
            <person name="Niyogi K."/>
            <person name="Novoselov S.V."/>
            <person name="Paulsen I.T."/>
            <person name="Pazour G."/>
            <person name="Purton S."/>
            <person name="Ral J.P."/>
            <person name="Riano-Pachon D.M."/>
            <person name="Riekhof W."/>
            <person name="Rymarquis L."/>
            <person name="Schroda M."/>
            <person name="Stern D."/>
            <person name="Umen J."/>
            <person name="Willows R."/>
            <person name="Wilson N."/>
            <person name="Zimmer S.L."/>
            <person name="Allmer J."/>
            <person name="Balk J."/>
            <person name="Bisova K."/>
            <person name="Chen C.J."/>
            <person name="Elias M."/>
            <person name="Gendler K."/>
            <person name="Hauser C."/>
            <person name="Lamb M.R."/>
            <person name="Ledford H."/>
            <person name="Long J.C."/>
            <person name="Minagawa J."/>
            <person name="Page M.D."/>
            <person name="Pan J."/>
            <person name="Pootakham W."/>
            <person name="Roje S."/>
            <person name="Rose A."/>
            <person name="Stahlberg E."/>
            <person name="Terauchi A.M."/>
            <person name="Yang P."/>
            <person name="Ball S."/>
            <person name="Bowler C."/>
            <person name="Dieckmann C.L."/>
            <person name="Gladyshev V.N."/>
            <person name="Green P."/>
            <person name="Jorgensen R."/>
            <person name="Mayfield S."/>
            <person name="Mueller-Roeber B."/>
            <person name="Rajamani S."/>
            <person name="Sayre R.T."/>
            <person name="Brokstein P."/>
            <person name="Dubchak I."/>
            <person name="Goodstein D."/>
            <person name="Hornick L."/>
            <person name="Huang Y.W."/>
            <person name="Jhaveri J."/>
            <person name="Luo Y."/>
            <person name="Martinez D."/>
            <person name="Ngau W.C."/>
            <person name="Otillar B."/>
            <person name="Poliakov A."/>
            <person name="Porter A."/>
            <person name="Szajkowski L."/>
            <person name="Werner G."/>
            <person name="Zhou K."/>
            <person name="Grigoriev I.V."/>
            <person name="Rokhsar D.S."/>
            <person name="Grossman A.R."/>
        </authorList>
    </citation>
    <scope>NUCLEOTIDE SEQUENCE [LARGE SCALE GENOMIC DNA]</scope>
    <source>
        <strain evidence="11">CC-503</strain>
    </source>
</reference>
<dbReference type="GO" id="GO:0005524">
    <property type="term" value="F:ATP binding"/>
    <property type="evidence" value="ECO:0007669"/>
    <property type="project" value="UniProtKB-KW"/>
</dbReference>
<dbReference type="InterPro" id="IPR003846">
    <property type="entry name" value="SelO"/>
</dbReference>
<evidence type="ECO:0000256" key="5">
    <source>
        <dbReference type="ARBA" id="ARBA00022723"/>
    </source>
</evidence>
<name>A0A2K3E2T3_CHLRE</name>
<dbReference type="HAMAP" id="MF_00692">
    <property type="entry name" value="SelO"/>
    <property type="match status" value="1"/>
</dbReference>
<evidence type="ECO:0000256" key="3">
    <source>
        <dbReference type="ARBA" id="ARBA00022679"/>
    </source>
</evidence>
<evidence type="ECO:0000256" key="4">
    <source>
        <dbReference type="ARBA" id="ARBA00022695"/>
    </source>
</evidence>
<dbReference type="EMBL" id="CM008963">
    <property type="protein sequence ID" value="PNW87083.1"/>
    <property type="molecule type" value="Genomic_DNA"/>
</dbReference>
<keyword evidence="11" id="KW-1185">Reference proteome</keyword>
<evidence type="ECO:0000256" key="8">
    <source>
        <dbReference type="ARBA" id="ARBA00022842"/>
    </source>
</evidence>
<dbReference type="ExpressionAtlas" id="A0A2K3E2T3">
    <property type="expression patterns" value="baseline"/>
</dbReference>
<evidence type="ECO:0000313" key="11">
    <source>
        <dbReference type="Proteomes" id="UP000006906"/>
    </source>
</evidence>
<evidence type="ECO:0000313" key="10">
    <source>
        <dbReference type="EMBL" id="PNW87083.1"/>
    </source>
</evidence>
<dbReference type="Gramene" id="PNW87083">
    <property type="protein sequence ID" value="PNW87083"/>
    <property type="gene ID" value="CHLRE_02g108250v5"/>
</dbReference>
<dbReference type="InParanoid" id="A0A2K3E2T3"/>
<accession>A0A2K3E2T3</accession>
<evidence type="ECO:0000256" key="9">
    <source>
        <dbReference type="ARBA" id="ARBA00031547"/>
    </source>
</evidence>
<dbReference type="Proteomes" id="UP000006906">
    <property type="component" value="Chromosome 2"/>
</dbReference>
<evidence type="ECO:0000256" key="1">
    <source>
        <dbReference type="ARBA" id="ARBA00001946"/>
    </source>
</evidence>
<dbReference type="OrthoDB" id="10254721at2759"/>
<keyword evidence="3" id="KW-0808">Transferase</keyword>
<keyword evidence="5" id="KW-0479">Metal-binding</keyword>
<dbReference type="KEGG" id="cre:CHLRE_02g108250v5"/>
<sequence>MSSAANMTAQAEARTLETLNFDNLSLRALPVDPVEGGPVRQVEGACFSRVKPTPVKGPQLVVASPEALALLDIPASETSRPDFAEYFSGNKLLPGADPAAHCYCGHQFGYFSGQLGDGATMYLGEVVNGRGERWELQFKGAGKTPYSRQADGRKVLRSSLREFLCSEAMYNLGIPTTRAGTCVTSDSKVVRDIKYDGNAILERATTITRIAPTFLRFGSFEIFKPTDNFTGRRGPSAGHEAAILPVMLHHAIRTYYPAIWAAHDGDRIAAGVGVGPDGAGEPWPPRSGGPEREAALQAMYLDWIKEVTRRTASLVAAWQCVGWCHGVLNTDNMSIVGVTIDYGPFGFLDRYDPDFICNGSDDSGRYDYKSQPDICRWNCERLAEAVRAVLPEGRGKRAVAEVFDAVYRKTYVSLMRRKLGLLGAGAATDAEEAEEAEAGAEGGAAAALSEAAVEDEGLAAALLSVMEATGADFTNTFRCLSRFPTPAPGIDPASTAAVEAGGVLDYLLTQCCDAGTLVAAAAPRVPPQNLQMLVMLSQKNPELLHQMGVSQQMLTTEMARLRHSQELAKVTDADKRAADAAKWRSWLAQYGAVLQRRAAAGADDSRRVAVMNATNPRFILRNWIAQQAIQRAEQGDFSEVARVFALLRNPFSEAPVTDIIAAAGTTSTRGGAVTDEAAAASGSGTGAAVLAAEPAGPSGSGASSSGGAASKSGVSCALPVYDGLPPTWAAELCVT</sequence>
<keyword evidence="8" id="KW-0460">Magnesium</keyword>
<dbReference type="PANTHER" id="PTHR12153:SF15">
    <property type="entry name" value="PROTEIN ADENYLYLTRANSFERASE SELO, MITOCHONDRIAL"/>
    <property type="match status" value="1"/>
</dbReference>
<dbReference type="RefSeq" id="XP_042927471.1">
    <property type="nucleotide sequence ID" value="XM_043059837.1"/>
</dbReference>
<gene>
    <name evidence="10" type="ORF">CHLRE_02g108250v5</name>
</gene>